<name>A0A1Y0L4U7_TATCI</name>
<dbReference type="EMBL" id="CP015581">
    <property type="protein sequence ID" value="ARU97090.1"/>
    <property type="molecule type" value="Genomic_DNA"/>
</dbReference>
<keyword evidence="1" id="KW-0472">Membrane</keyword>
<accession>A0A1Y0L4U7</accession>
<dbReference type="KEGG" id="tci:A7K98_04095"/>
<protein>
    <submittedName>
        <fullName evidence="2">Uncharacterized protein</fullName>
    </submittedName>
</protein>
<feature type="transmembrane region" description="Helical" evidence="1">
    <location>
        <begin position="6"/>
        <end position="25"/>
    </location>
</feature>
<proteinExistence type="predicted"/>
<evidence type="ECO:0000313" key="4">
    <source>
        <dbReference type="Proteomes" id="UP000195729"/>
    </source>
</evidence>
<keyword evidence="1" id="KW-1133">Transmembrane helix</keyword>
<reference evidence="4 5" key="1">
    <citation type="submission" date="2016-05" db="EMBL/GenBank/DDBJ databases">
        <title>Complete genome sequence of two 2,5-diketo-D-glunonic acid producing strain Tatumella citrea.</title>
        <authorList>
            <person name="Duan C."/>
            <person name="Yang J."/>
            <person name="Yang S."/>
        </authorList>
    </citation>
    <scope>NUCLEOTIDE SEQUENCE [LARGE SCALE GENOMIC DNA]</scope>
    <source>
        <strain evidence="3 4">ATCC 39140</strain>
        <strain evidence="2 5">DSM 13699</strain>
    </source>
</reference>
<gene>
    <name evidence="2" type="ORF">A7K98_04095</name>
    <name evidence="3" type="ORF">A7K99_04095</name>
</gene>
<dbReference type="AlphaFoldDB" id="A0A1Y0L4U7"/>
<evidence type="ECO:0000256" key="1">
    <source>
        <dbReference type="SAM" id="Phobius"/>
    </source>
</evidence>
<keyword evidence="4" id="KW-1185">Reference proteome</keyword>
<dbReference type="Proteomes" id="UP000195814">
    <property type="component" value="Chromosome"/>
</dbReference>
<keyword evidence="1" id="KW-0812">Transmembrane</keyword>
<evidence type="ECO:0000313" key="5">
    <source>
        <dbReference type="Proteomes" id="UP000195814"/>
    </source>
</evidence>
<evidence type="ECO:0000313" key="2">
    <source>
        <dbReference type="EMBL" id="ARU93052.1"/>
    </source>
</evidence>
<organism evidence="2 5">
    <name type="scientific">Tatumella citrea</name>
    <name type="common">Pantoea citrea</name>
    <dbReference type="NCBI Taxonomy" id="53336"/>
    <lineage>
        <taxon>Bacteria</taxon>
        <taxon>Pseudomonadati</taxon>
        <taxon>Pseudomonadota</taxon>
        <taxon>Gammaproteobacteria</taxon>
        <taxon>Enterobacterales</taxon>
        <taxon>Erwiniaceae</taxon>
        <taxon>Tatumella</taxon>
    </lineage>
</organism>
<evidence type="ECO:0000313" key="3">
    <source>
        <dbReference type="EMBL" id="ARU97090.1"/>
    </source>
</evidence>
<sequence length="61" mass="6448">MQASGLALTVAGISAVFASALLLIIPDSEFWFNLNALNQTAALSTLTILPASDSVLEWLTR</sequence>
<dbReference type="EMBL" id="CP015579">
    <property type="protein sequence ID" value="ARU93052.1"/>
    <property type="molecule type" value="Genomic_DNA"/>
</dbReference>
<dbReference type="Proteomes" id="UP000195729">
    <property type="component" value="Chromosome"/>
</dbReference>